<proteinExistence type="predicted"/>
<dbReference type="PROSITE" id="PS51387">
    <property type="entry name" value="FAD_PCMH"/>
    <property type="match status" value="1"/>
</dbReference>
<feature type="domain" description="FAD-binding PCMH-type" evidence="5">
    <location>
        <begin position="41"/>
        <end position="219"/>
    </location>
</feature>
<protein>
    <submittedName>
        <fullName evidence="6">Putative FAD-linked oxidoreductase</fullName>
        <ecNumber evidence="6">1.-.-.-</ecNumber>
    </submittedName>
</protein>
<dbReference type="Pfam" id="PF01565">
    <property type="entry name" value="FAD_binding_4"/>
    <property type="match status" value="1"/>
</dbReference>
<dbReference type="EC" id="1.-.-.-" evidence="6"/>
<dbReference type="PANTHER" id="PTHR42934:SF2">
    <property type="entry name" value="GLYCOLATE OXIDASE SUBUNIT GLCD"/>
    <property type="match status" value="1"/>
</dbReference>
<dbReference type="GO" id="GO:0071949">
    <property type="term" value="F:FAD binding"/>
    <property type="evidence" value="ECO:0007669"/>
    <property type="project" value="InterPro"/>
</dbReference>
<organism evidence="6">
    <name type="scientific">bioreactor metagenome</name>
    <dbReference type="NCBI Taxonomy" id="1076179"/>
    <lineage>
        <taxon>unclassified sequences</taxon>
        <taxon>metagenomes</taxon>
        <taxon>ecological metagenomes</taxon>
    </lineage>
</organism>
<dbReference type="InterPro" id="IPR004113">
    <property type="entry name" value="FAD-bd_oxidored_4_C"/>
</dbReference>
<dbReference type="FunFam" id="1.10.45.10:FF:000001">
    <property type="entry name" value="D-lactate dehydrogenase mitochondrial"/>
    <property type="match status" value="1"/>
</dbReference>
<dbReference type="Gene3D" id="3.30.465.10">
    <property type="match status" value="1"/>
</dbReference>
<evidence type="ECO:0000256" key="4">
    <source>
        <dbReference type="ARBA" id="ARBA00023002"/>
    </source>
</evidence>
<reference evidence="6" key="1">
    <citation type="submission" date="2019-08" db="EMBL/GenBank/DDBJ databases">
        <authorList>
            <person name="Kucharzyk K."/>
            <person name="Murdoch R.W."/>
            <person name="Higgins S."/>
            <person name="Loffler F."/>
        </authorList>
    </citation>
    <scope>NUCLEOTIDE SEQUENCE</scope>
</reference>
<dbReference type="InterPro" id="IPR006094">
    <property type="entry name" value="Oxid_FAD_bind_N"/>
</dbReference>
<dbReference type="AlphaFoldDB" id="A0A644ZKR4"/>
<evidence type="ECO:0000256" key="3">
    <source>
        <dbReference type="ARBA" id="ARBA00022827"/>
    </source>
</evidence>
<dbReference type="InterPro" id="IPR016171">
    <property type="entry name" value="Vanillyl_alc_oxidase_C-sub2"/>
</dbReference>
<comment type="caution">
    <text evidence="6">The sequence shown here is derived from an EMBL/GenBank/DDBJ whole genome shotgun (WGS) entry which is preliminary data.</text>
</comment>
<dbReference type="InterPro" id="IPR016166">
    <property type="entry name" value="FAD-bd_PCMH"/>
</dbReference>
<keyword evidence="3" id="KW-0274">FAD</keyword>
<dbReference type="Gene3D" id="3.30.70.2740">
    <property type="match status" value="1"/>
</dbReference>
<dbReference type="Pfam" id="PF02913">
    <property type="entry name" value="FAD-oxidase_C"/>
    <property type="match status" value="1"/>
</dbReference>
<dbReference type="SUPFAM" id="SSF56176">
    <property type="entry name" value="FAD-binding/transporter-associated domain-like"/>
    <property type="match status" value="1"/>
</dbReference>
<comment type="cofactor">
    <cofactor evidence="1">
        <name>FAD</name>
        <dbReference type="ChEBI" id="CHEBI:57692"/>
    </cofactor>
</comment>
<sequence>MSYKKIDDSDIAYFKGFMEEKYVLQGEDINEDYSHDELGGIDHYPDVLLRVHSTEEVAAIMKRAYEYSIPVVVRGAGTGLVGGAVPIEGGIMLDMTLMNHILELDAANLTVTVEPGVLLQDLAAYAVEHNYMYPPDPGEKSATLGGNISTNAGGMRAVKYGVTRDYVRGLTVVTPTGEILKLGGKIVKNSSGFSLKDIIIGSEGTLAIVTEAILKLIPLPKYTISLLIPFSSMENAMDMVPKLITFKSSPTAIEYVSKECIDYADKYLDKKFPDNASPAYLLLTYDGNEEEAVMNECANVSDFVVENGALDVYIIDTEERRKVTWGTRSEFLNAIKASTSEMDECDVVVPRSRIADYIKYIHELSKEMGMRFPCFGHAGDGNLHIYLCRDELCKENFMKTKYESFLKLYDKANEMGGKISGEHGVGYAKREFLRRENGEAEVQLMQRIKMAFDPKNILNPGKVCF</sequence>
<gene>
    <name evidence="6" type="ORF">SDC9_88041</name>
</gene>
<keyword evidence="2" id="KW-0285">Flavoprotein</keyword>
<keyword evidence="4 6" id="KW-0560">Oxidoreductase</keyword>
<evidence type="ECO:0000256" key="1">
    <source>
        <dbReference type="ARBA" id="ARBA00001974"/>
    </source>
</evidence>
<dbReference type="GO" id="GO:0016491">
    <property type="term" value="F:oxidoreductase activity"/>
    <property type="evidence" value="ECO:0007669"/>
    <property type="project" value="UniProtKB-KW"/>
</dbReference>
<dbReference type="EMBL" id="VSSQ01009355">
    <property type="protein sequence ID" value="MPM41386.1"/>
    <property type="molecule type" value="Genomic_DNA"/>
</dbReference>
<dbReference type="InterPro" id="IPR016164">
    <property type="entry name" value="FAD-linked_Oxase-like_C"/>
</dbReference>
<accession>A0A644ZKR4</accession>
<evidence type="ECO:0000259" key="5">
    <source>
        <dbReference type="PROSITE" id="PS51387"/>
    </source>
</evidence>
<evidence type="ECO:0000313" key="6">
    <source>
        <dbReference type="EMBL" id="MPM41386.1"/>
    </source>
</evidence>
<dbReference type="InterPro" id="IPR051914">
    <property type="entry name" value="FAD-linked_OxidoTrans_Type4"/>
</dbReference>
<evidence type="ECO:0000256" key="2">
    <source>
        <dbReference type="ARBA" id="ARBA00022630"/>
    </source>
</evidence>
<dbReference type="InterPro" id="IPR016169">
    <property type="entry name" value="FAD-bd_PCMH_sub2"/>
</dbReference>
<dbReference type="InterPro" id="IPR036318">
    <property type="entry name" value="FAD-bd_PCMH-like_sf"/>
</dbReference>
<name>A0A644ZKR4_9ZZZZ</name>
<dbReference type="SUPFAM" id="SSF55103">
    <property type="entry name" value="FAD-linked oxidases, C-terminal domain"/>
    <property type="match status" value="1"/>
</dbReference>
<dbReference type="PANTHER" id="PTHR42934">
    <property type="entry name" value="GLYCOLATE OXIDASE SUBUNIT GLCD"/>
    <property type="match status" value="1"/>
</dbReference>
<dbReference type="Gene3D" id="1.10.45.10">
    <property type="entry name" value="Vanillyl-alcohol Oxidase, Chain A, domain 4"/>
    <property type="match status" value="1"/>
</dbReference>